<feature type="chain" id="PRO_5045737909" description="beta-lactamase" evidence="5">
    <location>
        <begin position="25"/>
        <end position="291"/>
    </location>
</feature>
<dbReference type="InterPro" id="IPR000871">
    <property type="entry name" value="Beta-lactam_class-A"/>
</dbReference>
<dbReference type="EMBL" id="CP049362">
    <property type="protein sequence ID" value="QXX79485.1"/>
    <property type="molecule type" value="Genomic_DNA"/>
</dbReference>
<evidence type="ECO:0000313" key="8">
    <source>
        <dbReference type="Proteomes" id="UP000826050"/>
    </source>
</evidence>
<evidence type="ECO:0000256" key="3">
    <source>
        <dbReference type="ARBA" id="ARBA00012865"/>
    </source>
</evidence>
<evidence type="ECO:0000256" key="5">
    <source>
        <dbReference type="SAM" id="SignalP"/>
    </source>
</evidence>
<sequence>MRVRRLKQCGALLFLAGWVFKGAAASPQSVVQTAQMLEQSLGARVGLAVLDTADGHVWQYRANERFPMASISKLVICAALLARGPGAMKAAWRVRQEAVQSYAPTTKDRVGEQISADQLCAITMRNSDNTAANGVLEILGGPAAVTSFLRSVGDTVTRLDRNEPSLNEAAPGDPRDTTSPYAMVQTLHRLALGDALKAADRDQLIGWLRRNEVGGPLLRAGVPERWAVADRTGAAAYGTRGVVAVMWPPERAPLVAAVYITETQASMDERNAAIATIGKAIAAAVEQKAQP</sequence>
<evidence type="ECO:0000256" key="4">
    <source>
        <dbReference type="SAM" id="MobiDB-lite"/>
    </source>
</evidence>
<reference evidence="7 8" key="1">
    <citation type="submission" date="2020-02" db="EMBL/GenBank/DDBJ databases">
        <title>Partial ammonium oxidation to N2 by heterotrophic bacteria.</title>
        <authorList>
            <person name="Wu M."/>
        </authorList>
    </citation>
    <scope>NUCLEOTIDE SEQUENCE [LARGE SCALE GENOMIC DNA]</scope>
    <source>
        <strain evidence="7 8">HO-1</strain>
    </source>
</reference>
<organism evidence="7 8">
    <name type="scientific">Alcaligenes ammonioxydans</name>
    <dbReference type="NCBI Taxonomy" id="2582914"/>
    <lineage>
        <taxon>Bacteria</taxon>
        <taxon>Pseudomonadati</taxon>
        <taxon>Pseudomonadota</taxon>
        <taxon>Betaproteobacteria</taxon>
        <taxon>Burkholderiales</taxon>
        <taxon>Alcaligenaceae</taxon>
        <taxon>Alcaligenes</taxon>
    </lineage>
</organism>
<dbReference type="EC" id="3.5.2.6" evidence="3"/>
<feature type="signal peptide" evidence="5">
    <location>
        <begin position="1"/>
        <end position="24"/>
    </location>
</feature>
<evidence type="ECO:0000313" key="7">
    <source>
        <dbReference type="EMBL" id="QXX79485.1"/>
    </source>
</evidence>
<dbReference type="InterPro" id="IPR012338">
    <property type="entry name" value="Beta-lactam/transpept-like"/>
</dbReference>
<evidence type="ECO:0000256" key="1">
    <source>
        <dbReference type="ARBA" id="ARBA00001526"/>
    </source>
</evidence>
<dbReference type="Pfam" id="PF13354">
    <property type="entry name" value="Beta-lactamase2"/>
    <property type="match status" value="1"/>
</dbReference>
<evidence type="ECO:0000256" key="2">
    <source>
        <dbReference type="ARBA" id="ARBA00009009"/>
    </source>
</evidence>
<dbReference type="PRINTS" id="PR00118">
    <property type="entry name" value="BLACTAMASEA"/>
</dbReference>
<feature type="domain" description="Beta-lactamase class A catalytic" evidence="6">
    <location>
        <begin position="47"/>
        <end position="259"/>
    </location>
</feature>
<proteinExistence type="inferred from homology"/>
<dbReference type="NCBIfam" id="NF033103">
    <property type="entry name" value="bla_class_A"/>
    <property type="match status" value="1"/>
</dbReference>
<dbReference type="PANTHER" id="PTHR35333">
    <property type="entry name" value="BETA-LACTAMASE"/>
    <property type="match status" value="1"/>
</dbReference>
<dbReference type="Gene3D" id="3.40.710.10">
    <property type="entry name" value="DD-peptidase/beta-lactamase superfamily"/>
    <property type="match status" value="1"/>
</dbReference>
<dbReference type="Proteomes" id="UP000826050">
    <property type="component" value="Chromosome"/>
</dbReference>
<evidence type="ECO:0000259" key="6">
    <source>
        <dbReference type="Pfam" id="PF13354"/>
    </source>
</evidence>
<feature type="region of interest" description="Disordered" evidence="4">
    <location>
        <begin position="159"/>
        <end position="178"/>
    </location>
</feature>
<keyword evidence="5" id="KW-0732">Signal</keyword>
<protein>
    <recommendedName>
        <fullName evidence="3">beta-lactamase</fullName>
        <ecNumber evidence="3">3.5.2.6</ecNumber>
    </recommendedName>
</protein>
<keyword evidence="8" id="KW-1185">Reference proteome</keyword>
<comment type="catalytic activity">
    <reaction evidence="1">
        <text>a beta-lactam + H2O = a substituted beta-amino acid</text>
        <dbReference type="Rhea" id="RHEA:20401"/>
        <dbReference type="ChEBI" id="CHEBI:15377"/>
        <dbReference type="ChEBI" id="CHEBI:35627"/>
        <dbReference type="ChEBI" id="CHEBI:140347"/>
        <dbReference type="EC" id="3.5.2.6"/>
    </reaction>
</comment>
<dbReference type="SUPFAM" id="SSF56601">
    <property type="entry name" value="beta-lactamase/transpeptidase-like"/>
    <property type="match status" value="1"/>
</dbReference>
<comment type="similarity">
    <text evidence="2">Belongs to the class-A beta-lactamase family.</text>
</comment>
<gene>
    <name evidence="7" type="primary">bla</name>
    <name evidence="7" type="ORF">FE795_10975</name>
</gene>
<dbReference type="InterPro" id="IPR045155">
    <property type="entry name" value="Beta-lactam_cat"/>
</dbReference>
<dbReference type="PANTHER" id="PTHR35333:SF3">
    <property type="entry name" value="BETA-LACTAMASE-TYPE TRANSPEPTIDASE FOLD CONTAINING PROTEIN"/>
    <property type="match status" value="1"/>
</dbReference>
<accession>A0ABX8SU00</accession>
<name>A0ABX8SU00_9BURK</name>